<comment type="caution">
    <text evidence="4">The sequence shown here is derived from an EMBL/GenBank/DDBJ whole genome shotgun (WGS) entry which is preliminary data.</text>
</comment>
<feature type="domain" description="Prokaryotic-type class I peptide chain release factors" evidence="3">
    <location>
        <begin position="28"/>
        <end position="44"/>
    </location>
</feature>
<dbReference type="SUPFAM" id="SSF75620">
    <property type="entry name" value="Release factor"/>
    <property type="match status" value="1"/>
</dbReference>
<dbReference type="GO" id="GO:0003747">
    <property type="term" value="F:translation release factor activity"/>
    <property type="evidence" value="ECO:0007669"/>
    <property type="project" value="InterPro"/>
</dbReference>
<name>A0A0F9CV34_9ZZZZ</name>
<reference evidence="4" key="1">
    <citation type="journal article" date="2015" name="Nature">
        <title>Complex archaea that bridge the gap between prokaryotes and eukaryotes.</title>
        <authorList>
            <person name="Spang A."/>
            <person name="Saw J.H."/>
            <person name="Jorgensen S.L."/>
            <person name="Zaremba-Niedzwiedzka K."/>
            <person name="Martijn J."/>
            <person name="Lind A.E."/>
            <person name="van Eijk R."/>
            <person name="Schleper C."/>
            <person name="Guy L."/>
            <person name="Ettema T.J."/>
        </authorList>
    </citation>
    <scope>NUCLEOTIDE SEQUENCE</scope>
</reference>
<dbReference type="Gene3D" id="3.30.160.20">
    <property type="match status" value="1"/>
</dbReference>
<dbReference type="PROSITE" id="PS00745">
    <property type="entry name" value="RF_PROK_I"/>
    <property type="match status" value="1"/>
</dbReference>
<evidence type="ECO:0000259" key="3">
    <source>
        <dbReference type="PROSITE" id="PS00745"/>
    </source>
</evidence>
<dbReference type="InterPro" id="IPR045853">
    <property type="entry name" value="Pep_chain_release_fac_I_sf"/>
</dbReference>
<dbReference type="Pfam" id="PF00472">
    <property type="entry name" value="RF-1"/>
    <property type="match status" value="1"/>
</dbReference>
<dbReference type="PANTHER" id="PTHR43116:SF3">
    <property type="entry name" value="CLASS I PEPTIDE CHAIN RELEASE FACTOR"/>
    <property type="match status" value="1"/>
</dbReference>
<gene>
    <name evidence="4" type="ORF">LCGC14_2278560</name>
</gene>
<dbReference type="InterPro" id="IPR000352">
    <property type="entry name" value="Pep_chain_release_fac_I"/>
</dbReference>
<evidence type="ECO:0000256" key="2">
    <source>
        <dbReference type="ARBA" id="ARBA00022917"/>
    </source>
</evidence>
<sequence length="153" mass="17256">ASVDVLPILADVEVEIDYEKDVREDTYRASGAGGQHVNKTSSAVRLTHNPTGIVVQCQNERSQHKNRAEARGMLAAKLYQHELAKRDKELAKLYGNKGEIAFGNQIRSYVLYPYQLVRDERTDLKVGQTDAVLDGDLQEFIDVYLRHRASGRN</sequence>
<evidence type="ECO:0000256" key="1">
    <source>
        <dbReference type="ARBA" id="ARBA00010835"/>
    </source>
</evidence>
<evidence type="ECO:0000313" key="4">
    <source>
        <dbReference type="EMBL" id="KKL53124.1"/>
    </source>
</evidence>
<dbReference type="Gene3D" id="3.30.70.1660">
    <property type="match status" value="1"/>
</dbReference>
<dbReference type="PANTHER" id="PTHR43116">
    <property type="entry name" value="PEPTIDE CHAIN RELEASE FACTOR 2"/>
    <property type="match status" value="1"/>
</dbReference>
<proteinExistence type="inferred from homology"/>
<feature type="non-terminal residue" evidence="4">
    <location>
        <position position="1"/>
    </location>
</feature>
<keyword evidence="2" id="KW-0648">Protein biosynthesis</keyword>
<accession>A0A0F9CV34</accession>
<organism evidence="4">
    <name type="scientific">marine sediment metagenome</name>
    <dbReference type="NCBI Taxonomy" id="412755"/>
    <lineage>
        <taxon>unclassified sequences</taxon>
        <taxon>metagenomes</taxon>
        <taxon>ecological metagenomes</taxon>
    </lineage>
</organism>
<comment type="similarity">
    <text evidence="1">Belongs to the prokaryotic/mitochondrial release factor family.</text>
</comment>
<dbReference type="FunFam" id="3.30.160.20:FF:000004">
    <property type="entry name" value="Peptide chain release factor 1"/>
    <property type="match status" value="1"/>
</dbReference>
<protein>
    <recommendedName>
        <fullName evidence="3">Prokaryotic-type class I peptide chain release factors domain-containing protein</fullName>
    </recommendedName>
</protein>
<dbReference type="GO" id="GO:0005737">
    <property type="term" value="C:cytoplasm"/>
    <property type="evidence" value="ECO:0007669"/>
    <property type="project" value="UniProtKB-ARBA"/>
</dbReference>
<dbReference type="EMBL" id="LAZR01031648">
    <property type="protein sequence ID" value="KKL53124.1"/>
    <property type="molecule type" value="Genomic_DNA"/>
</dbReference>
<dbReference type="AlphaFoldDB" id="A0A0F9CV34"/>